<dbReference type="SUPFAM" id="SSF52540">
    <property type="entry name" value="P-loop containing nucleoside triphosphate hydrolases"/>
    <property type="match status" value="1"/>
</dbReference>
<evidence type="ECO:0000256" key="6">
    <source>
        <dbReference type="ARBA" id="ARBA00022556"/>
    </source>
</evidence>
<keyword evidence="14" id="KW-1133">Transmembrane helix</keyword>
<evidence type="ECO:0000313" key="15">
    <source>
        <dbReference type="EMBL" id="EGL53428.1"/>
    </source>
</evidence>
<dbReference type="STRING" id="1026882.MAMP_01038"/>
<evidence type="ECO:0000256" key="7">
    <source>
        <dbReference type="ARBA" id="ARBA00022679"/>
    </source>
</evidence>
<dbReference type="GO" id="GO:0009029">
    <property type="term" value="F:lipid-A 4'-kinase activity"/>
    <property type="evidence" value="ECO:0007669"/>
    <property type="project" value="UniProtKB-UniRule"/>
</dbReference>
<evidence type="ECO:0000256" key="5">
    <source>
        <dbReference type="ARBA" id="ARBA00022516"/>
    </source>
</evidence>
<evidence type="ECO:0000256" key="10">
    <source>
        <dbReference type="ARBA" id="ARBA00022840"/>
    </source>
</evidence>
<comment type="similarity">
    <text evidence="13">Belongs to the LpxK family.</text>
</comment>
<keyword evidence="14" id="KW-0812">Transmembrane</keyword>
<keyword evidence="7 13" id="KW-0808">Transferase</keyword>
<keyword evidence="16" id="KW-1185">Reference proteome</keyword>
<accession>F5T2D0</accession>
<keyword evidence="14" id="KW-0472">Membrane</keyword>
<feature type="transmembrane region" description="Helical" evidence="14">
    <location>
        <begin position="15"/>
        <end position="35"/>
    </location>
</feature>
<gene>
    <name evidence="13" type="primary">lpxK</name>
    <name evidence="15" type="ORF">MAMP_01038</name>
</gene>
<dbReference type="UniPathway" id="UPA00359">
    <property type="reaction ID" value="UER00482"/>
</dbReference>
<reference evidence="15 16" key="1">
    <citation type="journal article" date="2011" name="J. Bacteriol.">
        <title>Draft genome sequence of Methylophaga aminisulfidivorans MP T.</title>
        <authorList>
            <person name="Han G.H."/>
            <person name="Kim W."/>
            <person name="Chun J."/>
            <person name="Kim S.W."/>
        </authorList>
    </citation>
    <scope>NUCLEOTIDE SEQUENCE [LARGE SCALE GENOMIC DNA]</scope>
    <source>
        <strain evidence="16">MP(T)</strain>
    </source>
</reference>
<dbReference type="Pfam" id="PF02606">
    <property type="entry name" value="LpxK"/>
    <property type="match status" value="1"/>
</dbReference>
<evidence type="ECO:0000256" key="13">
    <source>
        <dbReference type="HAMAP-Rule" id="MF_00409"/>
    </source>
</evidence>
<dbReference type="EC" id="2.7.1.130" evidence="3 13"/>
<comment type="caution">
    <text evidence="15">The sequence shown here is derived from an EMBL/GenBank/DDBJ whole genome shotgun (WGS) entry which is preliminary data.</text>
</comment>
<comment type="pathway">
    <text evidence="2 13">Glycolipid biosynthesis; lipid IV(A) biosynthesis; lipid IV(A) from (3R)-3-hydroxytetradecanoyl-[acyl-carrier-protein] and UDP-N-acetyl-alpha-D-glucosamine: step 6/6.</text>
</comment>
<comment type="catalytic activity">
    <reaction evidence="13">
        <text>a lipid A disaccharide + ATP = a lipid IVA + ADP + H(+)</text>
        <dbReference type="Rhea" id="RHEA:67840"/>
        <dbReference type="ChEBI" id="CHEBI:15378"/>
        <dbReference type="ChEBI" id="CHEBI:30616"/>
        <dbReference type="ChEBI" id="CHEBI:176343"/>
        <dbReference type="ChEBI" id="CHEBI:176425"/>
        <dbReference type="ChEBI" id="CHEBI:456216"/>
        <dbReference type="EC" id="2.7.1.130"/>
    </reaction>
</comment>
<dbReference type="InterPro" id="IPR027417">
    <property type="entry name" value="P-loop_NTPase"/>
</dbReference>
<dbReference type="GO" id="GO:0009245">
    <property type="term" value="P:lipid A biosynthetic process"/>
    <property type="evidence" value="ECO:0007669"/>
    <property type="project" value="UniProtKB-UniRule"/>
</dbReference>
<feature type="binding site" evidence="13">
    <location>
        <begin position="57"/>
        <end position="64"/>
    </location>
    <ligand>
        <name>ATP</name>
        <dbReference type="ChEBI" id="CHEBI:30616"/>
    </ligand>
</feature>
<keyword evidence="11 13" id="KW-0443">Lipid metabolism</keyword>
<organism evidence="15 16">
    <name type="scientific">Methylophaga aminisulfidivorans MP</name>
    <dbReference type="NCBI Taxonomy" id="1026882"/>
    <lineage>
        <taxon>Bacteria</taxon>
        <taxon>Pseudomonadati</taxon>
        <taxon>Pseudomonadota</taxon>
        <taxon>Gammaproteobacteria</taxon>
        <taxon>Thiotrichales</taxon>
        <taxon>Piscirickettsiaceae</taxon>
        <taxon>Methylophaga</taxon>
    </lineage>
</organism>
<evidence type="ECO:0000256" key="11">
    <source>
        <dbReference type="ARBA" id="ARBA00023098"/>
    </source>
</evidence>
<dbReference type="GO" id="GO:0009244">
    <property type="term" value="P:lipopolysaccharide core region biosynthetic process"/>
    <property type="evidence" value="ECO:0007669"/>
    <property type="project" value="TreeGrafter"/>
</dbReference>
<evidence type="ECO:0000256" key="4">
    <source>
        <dbReference type="ARBA" id="ARBA00016436"/>
    </source>
</evidence>
<evidence type="ECO:0000256" key="9">
    <source>
        <dbReference type="ARBA" id="ARBA00022777"/>
    </source>
</evidence>
<sequence>MRWLTDSWYQSSTQYWFLLPLSWLYRLVVIMRKWAYRSGIFTTHKMPVPVIVVGNITVGGTGKTPFVIWLAEQLLAAGYKPGIISRGYGGNSRKYPLDVDKNSDAKHCGDEPLLIARRTACPVVVDPDRPQAAIHLLSQYHCDVIISDDGLQHYALERDMEIIIVDSVRRFGNKHCLPAGPLREPLSRLNNVDFIIYNGKSDEHNTISMQLSGSAWTNLLDPSLKQALNSFSHSEVHAVAGIGHPKRFFDSLAAAEIIVHPHAFADHHDYLPTDLEFYDDLPILMTEKDAVKCQSFAHKNMWYLPVEATIDSSVFPAIHQTLKELSNG</sequence>
<evidence type="ECO:0000256" key="1">
    <source>
        <dbReference type="ARBA" id="ARBA00002274"/>
    </source>
</evidence>
<evidence type="ECO:0000256" key="8">
    <source>
        <dbReference type="ARBA" id="ARBA00022741"/>
    </source>
</evidence>
<dbReference type="NCBIfam" id="TIGR00682">
    <property type="entry name" value="lpxK"/>
    <property type="match status" value="1"/>
</dbReference>
<dbReference type="PANTHER" id="PTHR42724:SF1">
    <property type="entry name" value="TETRAACYLDISACCHARIDE 4'-KINASE, MITOCHONDRIAL-RELATED"/>
    <property type="match status" value="1"/>
</dbReference>
<dbReference type="GO" id="GO:0005886">
    <property type="term" value="C:plasma membrane"/>
    <property type="evidence" value="ECO:0007669"/>
    <property type="project" value="TreeGrafter"/>
</dbReference>
<evidence type="ECO:0000313" key="16">
    <source>
        <dbReference type="Proteomes" id="UP000003544"/>
    </source>
</evidence>
<keyword evidence="9 13" id="KW-0418">Kinase</keyword>
<dbReference type="InterPro" id="IPR003758">
    <property type="entry name" value="LpxK"/>
</dbReference>
<evidence type="ECO:0000256" key="2">
    <source>
        <dbReference type="ARBA" id="ARBA00004870"/>
    </source>
</evidence>
<evidence type="ECO:0000256" key="14">
    <source>
        <dbReference type="SAM" id="Phobius"/>
    </source>
</evidence>
<dbReference type="eggNOG" id="COG1663">
    <property type="taxonomic scope" value="Bacteria"/>
</dbReference>
<keyword evidence="10 13" id="KW-0067">ATP-binding</keyword>
<dbReference type="OrthoDB" id="9766423at2"/>
<evidence type="ECO:0000256" key="3">
    <source>
        <dbReference type="ARBA" id="ARBA00012071"/>
    </source>
</evidence>
<dbReference type="PANTHER" id="PTHR42724">
    <property type="entry name" value="TETRAACYLDISACCHARIDE 4'-KINASE"/>
    <property type="match status" value="1"/>
</dbReference>
<evidence type="ECO:0000256" key="12">
    <source>
        <dbReference type="ARBA" id="ARBA00029757"/>
    </source>
</evidence>
<keyword evidence="6 13" id="KW-0441">Lipid A biosynthesis</keyword>
<comment type="function">
    <text evidence="1 13">Transfers the gamma-phosphate of ATP to the 4'-position of a tetraacyldisaccharide 1-phosphate intermediate (termed DS-1-P) to form tetraacyldisaccharide 1,4'-bis-phosphate (lipid IVA).</text>
</comment>
<dbReference type="Proteomes" id="UP000003544">
    <property type="component" value="Unassembled WGS sequence"/>
</dbReference>
<keyword evidence="5 13" id="KW-0444">Lipid biosynthesis</keyword>
<dbReference type="AlphaFoldDB" id="F5T2D0"/>
<dbReference type="GO" id="GO:0005524">
    <property type="term" value="F:ATP binding"/>
    <property type="evidence" value="ECO:0007669"/>
    <property type="project" value="UniProtKB-UniRule"/>
</dbReference>
<protein>
    <recommendedName>
        <fullName evidence="4 13">Tetraacyldisaccharide 4'-kinase</fullName>
        <ecNumber evidence="3 13">2.7.1.130</ecNumber>
    </recommendedName>
    <alternativeName>
        <fullName evidence="12 13">Lipid A 4'-kinase</fullName>
    </alternativeName>
</protein>
<keyword evidence="8 13" id="KW-0547">Nucleotide-binding</keyword>
<dbReference type="RefSeq" id="WP_007146678.1">
    <property type="nucleotide sequence ID" value="NZ_AFIG01000003.1"/>
</dbReference>
<name>F5T2D0_9GAMM</name>
<dbReference type="HAMAP" id="MF_00409">
    <property type="entry name" value="LpxK"/>
    <property type="match status" value="1"/>
</dbReference>
<dbReference type="EMBL" id="AFIG01000003">
    <property type="protein sequence ID" value="EGL53428.1"/>
    <property type="molecule type" value="Genomic_DNA"/>
</dbReference>
<proteinExistence type="inferred from homology"/>